<name>W7YW05_9BACL</name>
<feature type="chain" id="PRO_5004904669" description="Lipoprotein" evidence="1">
    <location>
        <begin position="28"/>
        <end position="143"/>
    </location>
</feature>
<accession>W7YW05</accession>
<keyword evidence="1" id="KW-0732">Signal</keyword>
<comment type="caution">
    <text evidence="2">The sequence shown here is derived from an EMBL/GenBank/DDBJ whole genome shotgun (WGS) entry which is preliminary data.</text>
</comment>
<protein>
    <recommendedName>
        <fullName evidence="4">Lipoprotein</fullName>
    </recommendedName>
</protein>
<dbReference type="Proteomes" id="UP000019364">
    <property type="component" value="Unassembled WGS sequence"/>
</dbReference>
<organism evidence="2 3">
    <name type="scientific">Paenibacillus pini JCM 16418</name>
    <dbReference type="NCBI Taxonomy" id="1236976"/>
    <lineage>
        <taxon>Bacteria</taxon>
        <taxon>Bacillati</taxon>
        <taxon>Bacillota</taxon>
        <taxon>Bacilli</taxon>
        <taxon>Bacillales</taxon>
        <taxon>Paenibacillaceae</taxon>
        <taxon>Paenibacillus</taxon>
    </lineage>
</organism>
<feature type="signal peptide" evidence="1">
    <location>
        <begin position="1"/>
        <end position="27"/>
    </location>
</feature>
<reference evidence="2 3" key="1">
    <citation type="journal article" date="2014" name="Genome Announc.">
        <title>Draft Genome Sequence of Paenibacillus pini JCM 16418T, Isolated from the Rhizosphere of Pine Tree.</title>
        <authorList>
            <person name="Yuki M."/>
            <person name="Oshima K."/>
            <person name="Suda W."/>
            <person name="Oshida Y."/>
            <person name="Kitamura K."/>
            <person name="Iida Y."/>
            <person name="Hattori M."/>
            <person name="Ohkuma M."/>
        </authorList>
    </citation>
    <scope>NUCLEOTIDE SEQUENCE [LARGE SCALE GENOMIC DNA]</scope>
    <source>
        <strain evidence="2 3">JCM 16418</strain>
    </source>
</reference>
<keyword evidence="3" id="KW-1185">Reference proteome</keyword>
<dbReference type="AlphaFoldDB" id="W7YW05"/>
<evidence type="ECO:0000313" key="3">
    <source>
        <dbReference type="Proteomes" id="UP000019364"/>
    </source>
</evidence>
<evidence type="ECO:0008006" key="4">
    <source>
        <dbReference type="Google" id="ProtNLM"/>
    </source>
</evidence>
<sequence length="143" mass="16255">MMMMKKAVLGLLMCTFILMLVSGCSEKAVSEEEILNRLEASLQTQGLSVENEGKQSNDALEQVYPYRYIVKADNKNEDVMLVYVLDGNKKIQQAIENQHYTITTLTKFENFSTSNVLVVHFALSGDLEKYQKQIENAVDKIDH</sequence>
<dbReference type="PROSITE" id="PS51257">
    <property type="entry name" value="PROKAR_LIPOPROTEIN"/>
    <property type="match status" value="1"/>
</dbReference>
<evidence type="ECO:0000313" key="2">
    <source>
        <dbReference type="EMBL" id="GAF08806.1"/>
    </source>
</evidence>
<evidence type="ECO:0000256" key="1">
    <source>
        <dbReference type="SAM" id="SignalP"/>
    </source>
</evidence>
<dbReference type="eggNOG" id="ENOG5030QZ6">
    <property type="taxonomic scope" value="Bacteria"/>
</dbReference>
<proteinExistence type="predicted"/>
<gene>
    <name evidence="2" type="ORF">JCM16418_2912</name>
</gene>
<dbReference type="EMBL" id="BAVZ01000008">
    <property type="protein sequence ID" value="GAF08806.1"/>
    <property type="molecule type" value="Genomic_DNA"/>
</dbReference>